<protein>
    <submittedName>
        <fullName evidence="1">Uncharacterized protein</fullName>
    </submittedName>
</protein>
<accession>A0AAV4NWT4</accession>
<dbReference type="Proteomes" id="UP001054945">
    <property type="component" value="Unassembled WGS sequence"/>
</dbReference>
<evidence type="ECO:0000313" key="1">
    <source>
        <dbReference type="EMBL" id="GIX89221.1"/>
    </source>
</evidence>
<proteinExistence type="predicted"/>
<dbReference type="EMBL" id="BPLR01021405">
    <property type="protein sequence ID" value="GIX89221.1"/>
    <property type="molecule type" value="Genomic_DNA"/>
</dbReference>
<organism evidence="1 2">
    <name type="scientific">Caerostris extrusa</name>
    <name type="common">Bark spider</name>
    <name type="synonym">Caerostris bankana</name>
    <dbReference type="NCBI Taxonomy" id="172846"/>
    <lineage>
        <taxon>Eukaryota</taxon>
        <taxon>Metazoa</taxon>
        <taxon>Ecdysozoa</taxon>
        <taxon>Arthropoda</taxon>
        <taxon>Chelicerata</taxon>
        <taxon>Arachnida</taxon>
        <taxon>Araneae</taxon>
        <taxon>Araneomorphae</taxon>
        <taxon>Entelegynae</taxon>
        <taxon>Araneoidea</taxon>
        <taxon>Araneidae</taxon>
        <taxon>Caerostris</taxon>
    </lineage>
</organism>
<name>A0AAV4NWT4_CAEEX</name>
<gene>
    <name evidence="1" type="ORF">CEXT_705081</name>
</gene>
<reference evidence="1 2" key="1">
    <citation type="submission" date="2021-06" db="EMBL/GenBank/DDBJ databases">
        <title>Caerostris extrusa draft genome.</title>
        <authorList>
            <person name="Kono N."/>
            <person name="Arakawa K."/>
        </authorList>
    </citation>
    <scope>NUCLEOTIDE SEQUENCE [LARGE SCALE GENOMIC DNA]</scope>
</reference>
<comment type="caution">
    <text evidence="1">The sequence shown here is derived from an EMBL/GenBank/DDBJ whole genome shotgun (WGS) entry which is preliminary data.</text>
</comment>
<dbReference type="AlphaFoldDB" id="A0AAV4NWT4"/>
<sequence length="166" mass="19373">MTLPRSSAVRNSAGSILSERVPAGIDHCTNSRRIRLCQELSLEICRFREHCSVSLHKLIKSGRLCPEVCRLQISKVTYYREGHGLSARLGWNYWIQIDWFAVSQLIDEERSIKLTMDTDWGRFPFRRERDRELTASATEMRPQHLKMKGLIRRLIRIKPQITHAAL</sequence>
<evidence type="ECO:0000313" key="2">
    <source>
        <dbReference type="Proteomes" id="UP001054945"/>
    </source>
</evidence>
<keyword evidence="2" id="KW-1185">Reference proteome</keyword>